<dbReference type="Proteomes" id="UP000474957">
    <property type="component" value="Unassembled WGS sequence"/>
</dbReference>
<sequence length="112" mass="12695">MQYDRYGGKYPVDTKLKVVYVGCDGWAMGKVLPLIGPVMMLRIGSVENVLPALFAQKEDLSSLEYARDMNPDLPSPATQQGHDKAVFERRLDGYRASDRPYKVQQYENASFM</sequence>
<gene>
    <name evidence="1" type="ORF">GE300_21110</name>
</gene>
<reference evidence="1 2" key="1">
    <citation type="submission" date="2019-10" db="EMBL/GenBank/DDBJ databases">
        <title>Cognatihalovulum marinum gen. nov. sp. nov., a new member of the family Rhodobacteraceae isolated from deep seawater of the Northwest Indian Ocean.</title>
        <authorList>
            <person name="Ruan C."/>
            <person name="Wang J."/>
            <person name="Zheng X."/>
            <person name="Song L."/>
            <person name="Zhu Y."/>
            <person name="Huang Y."/>
            <person name="Lu Z."/>
            <person name="Du W."/>
            <person name="Huang L."/>
            <person name="Dai X."/>
        </authorList>
    </citation>
    <scope>NUCLEOTIDE SEQUENCE [LARGE SCALE GENOMIC DNA]</scope>
    <source>
        <strain evidence="1 2">2CG4</strain>
    </source>
</reference>
<dbReference type="EMBL" id="WIND01000037">
    <property type="protein sequence ID" value="MSU92053.1"/>
    <property type="molecule type" value="Genomic_DNA"/>
</dbReference>
<organism evidence="1 2">
    <name type="scientific">Halovulum marinum</name>
    <dbReference type="NCBI Taxonomy" id="2662447"/>
    <lineage>
        <taxon>Bacteria</taxon>
        <taxon>Pseudomonadati</taxon>
        <taxon>Pseudomonadota</taxon>
        <taxon>Alphaproteobacteria</taxon>
        <taxon>Rhodobacterales</taxon>
        <taxon>Paracoccaceae</taxon>
        <taxon>Halovulum</taxon>
    </lineage>
</organism>
<evidence type="ECO:0000313" key="1">
    <source>
        <dbReference type="EMBL" id="MSU92053.1"/>
    </source>
</evidence>
<protein>
    <submittedName>
        <fullName evidence="1">Uncharacterized protein</fullName>
    </submittedName>
</protein>
<dbReference type="AlphaFoldDB" id="A0A6L5Z676"/>
<comment type="caution">
    <text evidence="1">The sequence shown here is derived from an EMBL/GenBank/DDBJ whole genome shotgun (WGS) entry which is preliminary data.</text>
</comment>
<evidence type="ECO:0000313" key="2">
    <source>
        <dbReference type="Proteomes" id="UP000474957"/>
    </source>
</evidence>
<keyword evidence="2" id="KW-1185">Reference proteome</keyword>
<proteinExistence type="predicted"/>
<accession>A0A6L5Z676</accession>
<dbReference type="RefSeq" id="WP_233417276.1">
    <property type="nucleotide sequence ID" value="NZ_WIND01000037.1"/>
</dbReference>
<name>A0A6L5Z676_9RHOB</name>